<evidence type="ECO:0000256" key="1">
    <source>
        <dbReference type="ARBA" id="ARBA00023015"/>
    </source>
</evidence>
<dbReference type="InterPro" id="IPR018060">
    <property type="entry name" value="HTH_AraC"/>
</dbReference>
<evidence type="ECO:0000259" key="4">
    <source>
        <dbReference type="PROSITE" id="PS01124"/>
    </source>
</evidence>
<evidence type="ECO:0000313" key="5">
    <source>
        <dbReference type="EMBL" id="XBS53796.1"/>
    </source>
</evidence>
<dbReference type="GO" id="GO:0003700">
    <property type="term" value="F:DNA-binding transcription factor activity"/>
    <property type="evidence" value="ECO:0007669"/>
    <property type="project" value="InterPro"/>
</dbReference>
<dbReference type="InterPro" id="IPR011051">
    <property type="entry name" value="RmlC_Cupin_sf"/>
</dbReference>
<dbReference type="InterPro" id="IPR018062">
    <property type="entry name" value="HTH_AraC-typ_CS"/>
</dbReference>
<feature type="domain" description="HTH araC/xylS-type" evidence="4">
    <location>
        <begin position="163"/>
        <end position="261"/>
    </location>
</feature>
<dbReference type="Gene3D" id="1.10.10.60">
    <property type="entry name" value="Homeodomain-like"/>
    <property type="match status" value="2"/>
</dbReference>
<dbReference type="GO" id="GO:0043565">
    <property type="term" value="F:sequence-specific DNA binding"/>
    <property type="evidence" value="ECO:0007669"/>
    <property type="project" value="InterPro"/>
</dbReference>
<accession>A0AAU7PPT5</accession>
<keyword evidence="1" id="KW-0805">Transcription regulation</keyword>
<dbReference type="PROSITE" id="PS01124">
    <property type="entry name" value="HTH_ARAC_FAMILY_2"/>
    <property type="match status" value="1"/>
</dbReference>
<evidence type="ECO:0000256" key="3">
    <source>
        <dbReference type="ARBA" id="ARBA00023163"/>
    </source>
</evidence>
<reference evidence="5" key="1">
    <citation type="submission" date="2024-06" db="EMBL/GenBank/DDBJ databases">
        <title>Lacrimispora cavernae sp. nov., a novel anaerobe isolated from bat guano pile inside a cave.</title>
        <authorList>
            <person name="Miller S.L."/>
            <person name="Lu N."/>
            <person name="King J."/>
            <person name="Sankaranarayanan K."/>
            <person name="Lawson P.A."/>
        </authorList>
    </citation>
    <scope>NUCLEOTIDE SEQUENCE</scope>
    <source>
        <strain evidence="5">BS-2</strain>
    </source>
</reference>
<dbReference type="AlphaFoldDB" id="A0AAU7PPT5"/>
<dbReference type="InterPro" id="IPR009057">
    <property type="entry name" value="Homeodomain-like_sf"/>
</dbReference>
<dbReference type="PANTHER" id="PTHR43280">
    <property type="entry name" value="ARAC-FAMILY TRANSCRIPTIONAL REGULATOR"/>
    <property type="match status" value="1"/>
</dbReference>
<dbReference type="PROSITE" id="PS00041">
    <property type="entry name" value="HTH_ARAC_FAMILY_1"/>
    <property type="match status" value="1"/>
</dbReference>
<dbReference type="PANTHER" id="PTHR43280:SF29">
    <property type="entry name" value="ARAC-FAMILY TRANSCRIPTIONAL REGULATOR"/>
    <property type="match status" value="1"/>
</dbReference>
<dbReference type="Pfam" id="PF12833">
    <property type="entry name" value="HTH_18"/>
    <property type="match status" value="1"/>
</dbReference>
<sequence>MEAQTALNILKQAYRLSPFRVNNVIRFVKQPSDKPTSYQTIHGAFIFPLEGEAEIRFDDKCFLAKPGTVVHGCPGCQLAFHVSGENPFTHINIYYHQISSNLLFSIPIDLPAVSPVLQELADANEEIDIHSILQKQLLSRQIFQSIFFNGEKDNSAEDYRIVKELVDYIEDNCRSPLTMEDLANYIGKSKSQLSYLFYKYTQCRPIDFLIDYRINMAAKLLREQGCTVTEAADAVGYADPLHFSRLFKKRTGYAPSQIQRKNGG</sequence>
<dbReference type="SUPFAM" id="SSF51182">
    <property type="entry name" value="RmlC-like cupins"/>
    <property type="match status" value="1"/>
</dbReference>
<evidence type="ECO:0000256" key="2">
    <source>
        <dbReference type="ARBA" id="ARBA00023125"/>
    </source>
</evidence>
<dbReference type="EMBL" id="CP157940">
    <property type="protein sequence ID" value="XBS53796.1"/>
    <property type="molecule type" value="Genomic_DNA"/>
</dbReference>
<gene>
    <name evidence="5" type="ORF">ABFV83_18640</name>
</gene>
<protein>
    <submittedName>
        <fullName evidence="5">AraC family transcriptional regulator</fullName>
    </submittedName>
</protein>
<dbReference type="SUPFAM" id="SSF46689">
    <property type="entry name" value="Homeodomain-like"/>
    <property type="match status" value="2"/>
</dbReference>
<keyword evidence="2" id="KW-0238">DNA-binding</keyword>
<organism evidence="5">
    <name type="scientific">Lacrimispora sp. BS-2</name>
    <dbReference type="NCBI Taxonomy" id="3151850"/>
    <lineage>
        <taxon>Bacteria</taxon>
        <taxon>Bacillati</taxon>
        <taxon>Bacillota</taxon>
        <taxon>Clostridia</taxon>
        <taxon>Lachnospirales</taxon>
        <taxon>Lachnospiraceae</taxon>
        <taxon>Lacrimispora</taxon>
    </lineage>
</organism>
<dbReference type="SMART" id="SM00342">
    <property type="entry name" value="HTH_ARAC"/>
    <property type="match status" value="1"/>
</dbReference>
<keyword evidence="3" id="KW-0804">Transcription</keyword>
<name>A0AAU7PPT5_9FIRM</name>
<dbReference type="RefSeq" id="WP_349946007.1">
    <property type="nucleotide sequence ID" value="NZ_CP157940.1"/>
</dbReference>
<proteinExistence type="predicted"/>